<feature type="region of interest" description="Disordered" evidence="1">
    <location>
        <begin position="25"/>
        <end position="48"/>
    </location>
</feature>
<evidence type="ECO:0000256" key="1">
    <source>
        <dbReference type="SAM" id="MobiDB-lite"/>
    </source>
</evidence>
<gene>
    <name evidence="2" type="ORF">IHE70_30775</name>
</gene>
<dbReference type="EMBL" id="JACYXT010000015">
    <property type="protein sequence ID" value="MBD9727499.1"/>
    <property type="molecule type" value="Genomic_DNA"/>
</dbReference>
<name>A0A927QP96_9ACTN</name>
<evidence type="ECO:0000313" key="2">
    <source>
        <dbReference type="EMBL" id="MBD9727499.1"/>
    </source>
</evidence>
<comment type="caution">
    <text evidence="2">The sequence shown here is derived from an EMBL/GenBank/DDBJ whole genome shotgun (WGS) entry which is preliminary data.</text>
</comment>
<sequence>MNAPAEQALFGPLVVGVDGSEPSLRAADRLPGRRRTAPGARRLTDASEARRVVRDVGLQSARRALVPGR</sequence>
<protein>
    <submittedName>
        <fullName evidence="2">Uncharacterized protein</fullName>
    </submittedName>
</protein>
<evidence type="ECO:0000313" key="3">
    <source>
        <dbReference type="Proteomes" id="UP000661025"/>
    </source>
</evidence>
<proteinExistence type="predicted"/>
<dbReference type="RefSeq" id="WP_179202137.1">
    <property type="nucleotide sequence ID" value="NZ_CP119182.1"/>
</dbReference>
<organism evidence="2 3">
    <name type="scientific">Streptomyces caniscabiei</name>
    <dbReference type="NCBI Taxonomy" id="2746961"/>
    <lineage>
        <taxon>Bacteria</taxon>
        <taxon>Bacillati</taxon>
        <taxon>Actinomycetota</taxon>
        <taxon>Actinomycetes</taxon>
        <taxon>Kitasatosporales</taxon>
        <taxon>Streptomycetaceae</taxon>
        <taxon>Streptomyces</taxon>
    </lineage>
</organism>
<reference evidence="2" key="1">
    <citation type="submission" date="2020-09" db="EMBL/GenBank/DDBJ databases">
        <title>Streptomyces canutascabiei sp. nov., which causes potato common scab and is distributed across the world.</title>
        <authorList>
            <person name="Nguyen H.P."/>
            <person name="Weisberg A.J."/>
            <person name="Chang J.H."/>
            <person name="Clarke C.R."/>
        </authorList>
    </citation>
    <scope>NUCLEOTIDE SEQUENCE</scope>
    <source>
        <strain evidence="2">ID-01-6.2a</strain>
    </source>
</reference>
<dbReference type="Proteomes" id="UP000661025">
    <property type="component" value="Unassembled WGS sequence"/>
</dbReference>
<dbReference type="AlphaFoldDB" id="A0A927QP96"/>
<accession>A0A927QP96</accession>
<dbReference type="GeneID" id="79935793"/>